<dbReference type="InterPro" id="IPR036097">
    <property type="entry name" value="HisK_dim/P_sf"/>
</dbReference>
<feature type="domain" description="Histidine kinase" evidence="11">
    <location>
        <begin position="269"/>
        <end position="485"/>
    </location>
</feature>
<evidence type="ECO:0000256" key="7">
    <source>
        <dbReference type="ARBA" id="ARBA00023012"/>
    </source>
</evidence>
<accession>A0ABV0F3B7</accession>
<comment type="catalytic activity">
    <reaction evidence="1">
        <text>ATP + protein L-histidine = ADP + protein N-phospho-L-histidine.</text>
        <dbReference type="EC" id="2.7.13.3"/>
    </reaction>
</comment>
<dbReference type="PROSITE" id="PS50885">
    <property type="entry name" value="HAMP"/>
    <property type="match status" value="1"/>
</dbReference>
<feature type="region of interest" description="Disordered" evidence="9">
    <location>
        <begin position="489"/>
        <end position="517"/>
    </location>
</feature>
<dbReference type="SUPFAM" id="SSF158472">
    <property type="entry name" value="HAMP domain-like"/>
    <property type="match status" value="1"/>
</dbReference>
<dbReference type="CDD" id="cd00082">
    <property type="entry name" value="HisKA"/>
    <property type="match status" value="1"/>
</dbReference>
<dbReference type="SMART" id="SM00388">
    <property type="entry name" value="HisKA"/>
    <property type="match status" value="1"/>
</dbReference>
<dbReference type="SMART" id="SM00304">
    <property type="entry name" value="HAMP"/>
    <property type="match status" value="1"/>
</dbReference>
<dbReference type="EMBL" id="MAEI02000001">
    <property type="protein sequence ID" value="MEO1782497.1"/>
    <property type="molecule type" value="Genomic_DNA"/>
</dbReference>
<dbReference type="InterPro" id="IPR003594">
    <property type="entry name" value="HATPase_dom"/>
</dbReference>
<dbReference type="InterPro" id="IPR003661">
    <property type="entry name" value="HisK_dim/P_dom"/>
</dbReference>
<dbReference type="PRINTS" id="PR00344">
    <property type="entry name" value="BCTRLSENSOR"/>
</dbReference>
<dbReference type="SMART" id="SM00387">
    <property type="entry name" value="HATPase_c"/>
    <property type="match status" value="1"/>
</dbReference>
<dbReference type="PANTHER" id="PTHR43047:SF72">
    <property type="entry name" value="OSMOSENSING HISTIDINE PROTEIN KINASE SLN1"/>
    <property type="match status" value="1"/>
</dbReference>
<dbReference type="CDD" id="cd06225">
    <property type="entry name" value="HAMP"/>
    <property type="match status" value="1"/>
</dbReference>
<sequence length="517" mass="58749">MRYLYQQLMAFWVVIAVVLLIVGVSFTQLTRHTIEENNYKQLYSYASSTIDVAQTYANRLGVVNDPEAALQESFRSTEGLFSNQHINLVYINDQNEIIYPVEEEARLKIKSQLDNLILTSQWQAVKTGQRLGFTNSKNIFGQSDTTAYVMLSLGLNDKTGVLLLTQPATNVEDSAKSLNMNLFKGFIISSIVAVIISFFYASIQVRRINRMKNATREVASGNFDVRIPVHNRDEFDELAEDFNKMTTALQESNDEIQRQEERRKEFMANASHEMRTPLTTINGLLEGLQYNAIPENQKDNALRLMKNETERLIRLVNENLDYEKIRTNQISIVVKKFDATETLRTLLTQLKPKAEAAGDQLFLTTEEPVSVYADYDRFMQIMVNIIQNAIQFTTDGTIKVALSKGYLETIVEITDTGIGMTEDQLNNIWERYYKADPSRKNRKVGESGLGLAIVQQLVRLHKGKIDVASELGVGTTFRISFPDVELAEDGRILDPEEKPSDKSQPLDEDPIHDDKNS</sequence>
<keyword evidence="6" id="KW-0418">Kinase</keyword>
<comment type="caution">
    <text evidence="13">The sequence shown here is derived from an EMBL/GenBank/DDBJ whole genome shotgun (WGS) entry which is preliminary data.</text>
</comment>
<protein>
    <recommendedName>
        <fullName evidence="3">histidine kinase</fullName>
        <ecNumber evidence="3">2.7.13.3</ecNumber>
    </recommendedName>
</protein>
<keyword evidence="10" id="KW-0472">Membrane</keyword>
<dbReference type="SUPFAM" id="SSF47384">
    <property type="entry name" value="Homodimeric domain of signal transducing histidine kinase"/>
    <property type="match status" value="1"/>
</dbReference>
<keyword evidence="10" id="KW-1133">Transmembrane helix</keyword>
<dbReference type="PROSITE" id="PS50109">
    <property type="entry name" value="HIS_KIN"/>
    <property type="match status" value="1"/>
</dbReference>
<keyword evidence="4" id="KW-0597">Phosphoprotein</keyword>
<evidence type="ECO:0000256" key="3">
    <source>
        <dbReference type="ARBA" id="ARBA00012438"/>
    </source>
</evidence>
<evidence type="ECO:0000259" key="11">
    <source>
        <dbReference type="PROSITE" id="PS50109"/>
    </source>
</evidence>
<keyword evidence="7" id="KW-0902">Two-component regulatory system</keyword>
<keyword evidence="10" id="KW-0812">Transmembrane</keyword>
<evidence type="ECO:0000256" key="5">
    <source>
        <dbReference type="ARBA" id="ARBA00022679"/>
    </source>
</evidence>
<dbReference type="SUPFAM" id="SSF55874">
    <property type="entry name" value="ATPase domain of HSP90 chaperone/DNA topoisomerase II/histidine kinase"/>
    <property type="match status" value="1"/>
</dbReference>
<evidence type="ECO:0000256" key="4">
    <source>
        <dbReference type="ARBA" id="ARBA00022553"/>
    </source>
</evidence>
<dbReference type="Gene3D" id="6.10.340.10">
    <property type="match status" value="1"/>
</dbReference>
<dbReference type="PANTHER" id="PTHR43047">
    <property type="entry name" value="TWO-COMPONENT HISTIDINE PROTEIN KINASE"/>
    <property type="match status" value="1"/>
</dbReference>
<evidence type="ECO:0000256" key="6">
    <source>
        <dbReference type="ARBA" id="ARBA00022777"/>
    </source>
</evidence>
<dbReference type="InterPro" id="IPR005467">
    <property type="entry name" value="His_kinase_dom"/>
</dbReference>
<evidence type="ECO:0000313" key="14">
    <source>
        <dbReference type="Proteomes" id="UP001429357"/>
    </source>
</evidence>
<keyword evidence="5" id="KW-0808">Transferase</keyword>
<proteinExistence type="predicted"/>
<dbReference type="Gene3D" id="1.10.287.130">
    <property type="match status" value="1"/>
</dbReference>
<feature type="transmembrane region" description="Helical" evidence="10">
    <location>
        <begin position="182"/>
        <end position="203"/>
    </location>
</feature>
<dbReference type="InterPro" id="IPR004358">
    <property type="entry name" value="Sig_transdc_His_kin-like_C"/>
</dbReference>
<dbReference type="Proteomes" id="UP001429357">
    <property type="component" value="Unassembled WGS sequence"/>
</dbReference>
<dbReference type="EC" id="2.7.13.3" evidence="3"/>
<evidence type="ECO:0000256" key="2">
    <source>
        <dbReference type="ARBA" id="ARBA00004370"/>
    </source>
</evidence>
<feature type="domain" description="HAMP" evidence="12">
    <location>
        <begin position="202"/>
        <end position="254"/>
    </location>
</feature>
<evidence type="ECO:0000256" key="8">
    <source>
        <dbReference type="SAM" id="Coils"/>
    </source>
</evidence>
<keyword evidence="8" id="KW-0175">Coiled coil</keyword>
<evidence type="ECO:0000256" key="10">
    <source>
        <dbReference type="SAM" id="Phobius"/>
    </source>
</evidence>
<name>A0ABV0F3B7_9ENTE</name>
<evidence type="ECO:0000313" key="13">
    <source>
        <dbReference type="EMBL" id="MEO1782497.1"/>
    </source>
</evidence>
<feature type="compositionally biased region" description="Basic and acidic residues" evidence="9">
    <location>
        <begin position="489"/>
        <end position="505"/>
    </location>
</feature>
<dbReference type="InterPro" id="IPR003660">
    <property type="entry name" value="HAMP_dom"/>
</dbReference>
<comment type="subcellular location">
    <subcellularLocation>
        <location evidence="2">Membrane</location>
    </subcellularLocation>
</comment>
<dbReference type="InterPro" id="IPR036890">
    <property type="entry name" value="HATPase_C_sf"/>
</dbReference>
<evidence type="ECO:0000259" key="12">
    <source>
        <dbReference type="PROSITE" id="PS50885"/>
    </source>
</evidence>
<dbReference type="RefSeq" id="WP_161870008.1">
    <property type="nucleotide sequence ID" value="NZ_MAEI02000001.1"/>
</dbReference>
<reference evidence="13" key="1">
    <citation type="submission" date="2016-06" db="EMBL/GenBank/DDBJ databases">
        <authorList>
            <person name="Van Tyne D."/>
        </authorList>
    </citation>
    <scope>NUCLEOTIDE SEQUENCE</scope>
    <source>
        <strain evidence="13">JM9A</strain>
    </source>
</reference>
<keyword evidence="14" id="KW-1185">Reference proteome</keyword>
<dbReference type="Pfam" id="PF00672">
    <property type="entry name" value="HAMP"/>
    <property type="match status" value="1"/>
</dbReference>
<evidence type="ECO:0000256" key="1">
    <source>
        <dbReference type="ARBA" id="ARBA00000085"/>
    </source>
</evidence>
<organism evidence="13 14">
    <name type="scientific">Enterococcus diestrammenae</name>
    <dbReference type="NCBI Taxonomy" id="1155073"/>
    <lineage>
        <taxon>Bacteria</taxon>
        <taxon>Bacillati</taxon>
        <taxon>Bacillota</taxon>
        <taxon>Bacilli</taxon>
        <taxon>Lactobacillales</taxon>
        <taxon>Enterococcaceae</taxon>
        <taxon>Enterococcus</taxon>
    </lineage>
</organism>
<gene>
    <name evidence="13" type="ORF">BAU18_002109</name>
</gene>
<evidence type="ECO:0000256" key="9">
    <source>
        <dbReference type="SAM" id="MobiDB-lite"/>
    </source>
</evidence>
<dbReference type="Pfam" id="PF02518">
    <property type="entry name" value="HATPase_c"/>
    <property type="match status" value="1"/>
</dbReference>
<dbReference type="Pfam" id="PF00512">
    <property type="entry name" value="HisKA"/>
    <property type="match status" value="1"/>
</dbReference>
<reference evidence="13" key="2">
    <citation type="submission" date="2024-02" db="EMBL/GenBank/DDBJ databases">
        <title>The Genome Sequence of Enterococcus diestrammenae JM9A.</title>
        <authorList>
            <person name="Earl A."/>
            <person name="Manson A."/>
            <person name="Gilmore M."/>
            <person name="Sanders J."/>
            <person name="Shea T."/>
            <person name="Howe W."/>
            <person name="Livny J."/>
            <person name="Cuomo C."/>
            <person name="Neafsey D."/>
            <person name="Birren B."/>
        </authorList>
    </citation>
    <scope>NUCLEOTIDE SEQUENCE</scope>
    <source>
        <strain evidence="13">JM9A</strain>
    </source>
</reference>
<dbReference type="Gene3D" id="3.30.565.10">
    <property type="entry name" value="Histidine kinase-like ATPase, C-terminal domain"/>
    <property type="match status" value="1"/>
</dbReference>
<feature type="coiled-coil region" evidence="8">
    <location>
        <begin position="242"/>
        <end position="269"/>
    </location>
</feature>